<reference evidence="3 4" key="1">
    <citation type="submission" date="2015-10" db="EMBL/GenBank/DDBJ databases">
        <title>Draft genome sequence of Streptomyces canus DSM 40017, type strain for the species Streptomyces canus.</title>
        <authorList>
            <person name="Ruckert C."/>
            <person name="Winkler A."/>
            <person name="Kalinowski J."/>
            <person name="Kampfer P."/>
            <person name="Glaeser S."/>
        </authorList>
    </citation>
    <scope>NUCLEOTIDE SEQUENCE [LARGE SCALE GENOMIC DNA]</scope>
    <source>
        <strain evidence="3 4">DSM 40017</strain>
    </source>
</reference>
<name>A0A101SBY4_9ACTN</name>
<sequence length="536" mass="56354">MGRNTRKRRSSMANKAIAASAALALGGGGLIWANFYASAHESNNNGWSQNQTKAAAAQVATISCPDVGQKLTNVPQSARQGVATELANLDKQITEAYARLASTRQAQAGDSGFVQNAIVGPLKEKRAATIDRIRLDIQRVGGQFNTSLSQLAACTTQNAQTNAGQTGGQQQNGGQQQGGQQQNGGQQQGGQQQNGGQQQGGQQNGGQQQGGQQNGGQQQGNGGQGGNGPVAADFVDITKVQGNAQLGVGQNGLPANGNSGSKGTFTTKCGTNGNDNHNTDNVIVAPGVANGAHHLHDYVGNQSNDAFASDQELAAAQTTCQNQGDKSSYFWPVLRLQDGSQDFDQNNDGGGKEGNVGKILQPAQAQLKFVGNKTGNVVAMPTALRIITGDAKAQVNGNANANVNWSCTGFENKVQLHDKYPICPQGSQVVRTTNFQSCWDGQNIDSANHRTHVAFAQANGACANGFKAIPQLQVRLVYNVPAPKLQNGTVVNPYAVDTFPEQLHKPITDHNDFINFFSTNTMNQMVNCINTGKKCQ</sequence>
<feature type="region of interest" description="Disordered" evidence="1">
    <location>
        <begin position="161"/>
        <end position="231"/>
    </location>
</feature>
<feature type="region of interest" description="Disordered" evidence="1">
    <location>
        <begin position="248"/>
        <end position="272"/>
    </location>
</feature>
<feature type="domain" description="DUF1996" evidence="2">
    <location>
        <begin position="283"/>
        <end position="515"/>
    </location>
</feature>
<feature type="compositionally biased region" description="Gly residues" evidence="1">
    <location>
        <begin position="165"/>
        <end position="177"/>
    </location>
</feature>
<feature type="compositionally biased region" description="Low complexity" evidence="1">
    <location>
        <begin position="178"/>
        <end position="196"/>
    </location>
</feature>
<feature type="compositionally biased region" description="Polar residues" evidence="1">
    <location>
        <begin position="256"/>
        <end position="269"/>
    </location>
</feature>
<dbReference type="AlphaFoldDB" id="A0A101SBY4"/>
<evidence type="ECO:0000313" key="3">
    <source>
        <dbReference type="EMBL" id="KUN70802.1"/>
    </source>
</evidence>
<dbReference type="EMBL" id="LMWU01000016">
    <property type="protein sequence ID" value="KUN70802.1"/>
    <property type="molecule type" value="Genomic_DNA"/>
</dbReference>
<feature type="compositionally biased region" description="Gly residues" evidence="1">
    <location>
        <begin position="197"/>
        <end position="228"/>
    </location>
</feature>
<accession>A0A101SBY4</accession>
<evidence type="ECO:0000259" key="2">
    <source>
        <dbReference type="Pfam" id="PF09362"/>
    </source>
</evidence>
<proteinExistence type="predicted"/>
<comment type="caution">
    <text evidence="3">The sequence shown here is derived from an EMBL/GenBank/DDBJ whole genome shotgun (WGS) entry which is preliminary data.</text>
</comment>
<dbReference type="InterPro" id="IPR018535">
    <property type="entry name" value="DUF1996"/>
</dbReference>
<evidence type="ECO:0000313" key="4">
    <source>
        <dbReference type="Proteomes" id="UP000053669"/>
    </source>
</evidence>
<evidence type="ECO:0000256" key="1">
    <source>
        <dbReference type="SAM" id="MobiDB-lite"/>
    </source>
</evidence>
<dbReference type="STRING" id="58343.AQJ46_14115"/>
<dbReference type="RefSeq" id="WP_059205947.1">
    <property type="nucleotide sequence ID" value="NZ_KQ948659.1"/>
</dbReference>
<organism evidence="3 4">
    <name type="scientific">Streptomyces canus</name>
    <dbReference type="NCBI Taxonomy" id="58343"/>
    <lineage>
        <taxon>Bacteria</taxon>
        <taxon>Bacillati</taxon>
        <taxon>Actinomycetota</taxon>
        <taxon>Actinomycetes</taxon>
        <taxon>Kitasatosporales</taxon>
        <taxon>Streptomycetaceae</taxon>
        <taxon>Streptomyces</taxon>
        <taxon>Streptomyces aurantiacus group</taxon>
    </lineage>
</organism>
<gene>
    <name evidence="3" type="ORF">AQJ46_14115</name>
</gene>
<dbReference type="PANTHER" id="PTHR43662:SF3">
    <property type="entry name" value="DOMAIN PROTEIN, PUTATIVE (AFU_ORTHOLOGUE AFUA_6G11970)-RELATED"/>
    <property type="match status" value="1"/>
</dbReference>
<protein>
    <recommendedName>
        <fullName evidence="2">DUF1996 domain-containing protein</fullName>
    </recommendedName>
</protein>
<dbReference type="Proteomes" id="UP000053669">
    <property type="component" value="Unassembled WGS sequence"/>
</dbReference>
<dbReference type="Pfam" id="PF09362">
    <property type="entry name" value="DUF1996"/>
    <property type="match status" value="1"/>
</dbReference>
<dbReference type="PANTHER" id="PTHR43662">
    <property type="match status" value="1"/>
</dbReference>